<dbReference type="EMBL" id="AP022574">
    <property type="protein sequence ID" value="BBX69966.1"/>
    <property type="molecule type" value="Genomic_DNA"/>
</dbReference>
<evidence type="ECO:0000256" key="1">
    <source>
        <dbReference type="SAM" id="MobiDB-lite"/>
    </source>
</evidence>
<evidence type="ECO:0000313" key="3">
    <source>
        <dbReference type="Proteomes" id="UP000466514"/>
    </source>
</evidence>
<dbReference type="InterPro" id="IPR036188">
    <property type="entry name" value="FAD/NAD-bd_sf"/>
</dbReference>
<dbReference type="PANTHER" id="PTHR43422">
    <property type="entry name" value="THIAMINE THIAZOLE SYNTHASE"/>
    <property type="match status" value="1"/>
</dbReference>
<dbReference type="Proteomes" id="UP000466514">
    <property type="component" value="Chromosome"/>
</dbReference>
<sequence length="460" mass="50020">MAQALVLGGSMAGLLAARTLSDFYDTVTVVERDDLPETAVDRRGVPQGRHIHGLLLRGAHALEDLLPGILDELVDGGARVFDGQDLSQLYFCMNGHLAVRAGASQRIRTYSATRPFLESHVRHRVRAIPNVTFATNHDVVELTASPSGARITGARVVDRGSRKQVDVSAALVVDATGRGSRTPTTLERLGYQQPIEERVTSDLVYRTQRLRMSPESLNAQGLIVSPVPGRPTGIALAAAEQDIWMLSAFGMAGAQPPTDFSELCGFAEELLPAQVAAALRNSERVGDIVFYRVPCSRWRRYDKARLPEGLLVVGDAFCSFNPIYGQGMTVAALHALAMRDCLSSGTHDLARRFFRAAAKPTRNAWRMATGADLSLPEIRGAPTLSTRLFNRYVDRVLAAAEHDVTAFEQFVLVAWLVDSPLSLLRPSIVGSAIMAHRRRTGPSAGDPATTRKQRTLVDGH</sequence>
<feature type="region of interest" description="Disordered" evidence="1">
    <location>
        <begin position="438"/>
        <end position="460"/>
    </location>
</feature>
<dbReference type="Gene3D" id="3.50.50.60">
    <property type="entry name" value="FAD/NAD(P)-binding domain"/>
    <property type="match status" value="1"/>
</dbReference>
<name>A0A7I7MD79_9MYCO</name>
<dbReference type="RefSeq" id="WP_179965192.1">
    <property type="nucleotide sequence ID" value="NZ_AP022574.1"/>
</dbReference>
<organism evidence="2 3">
    <name type="scientific">Mycolicibacterium psychrotolerans</name>
    <dbReference type="NCBI Taxonomy" id="216929"/>
    <lineage>
        <taxon>Bacteria</taxon>
        <taxon>Bacillati</taxon>
        <taxon>Actinomycetota</taxon>
        <taxon>Actinomycetes</taxon>
        <taxon>Mycobacteriales</taxon>
        <taxon>Mycobacteriaceae</taxon>
        <taxon>Mycolicibacterium</taxon>
    </lineage>
</organism>
<keyword evidence="3" id="KW-1185">Reference proteome</keyword>
<protein>
    <submittedName>
        <fullName evidence="2">Hydroxylase</fullName>
    </submittedName>
</protein>
<reference evidence="2 3" key="1">
    <citation type="journal article" date="2019" name="Emerg. Microbes Infect.">
        <title>Comprehensive subspecies identification of 175 nontuberculous mycobacteria species based on 7547 genomic profiles.</title>
        <authorList>
            <person name="Matsumoto Y."/>
            <person name="Kinjo T."/>
            <person name="Motooka D."/>
            <person name="Nabeya D."/>
            <person name="Jung N."/>
            <person name="Uechi K."/>
            <person name="Horii T."/>
            <person name="Iida T."/>
            <person name="Fujita J."/>
            <person name="Nakamura S."/>
        </authorList>
    </citation>
    <scope>NUCLEOTIDE SEQUENCE [LARGE SCALE GENOMIC DNA]</scope>
    <source>
        <strain evidence="2 3">JCM 13323</strain>
    </source>
</reference>
<dbReference type="PANTHER" id="PTHR43422:SF3">
    <property type="entry name" value="THIAMINE THIAZOLE SYNTHASE"/>
    <property type="match status" value="1"/>
</dbReference>
<dbReference type="SUPFAM" id="SSF51905">
    <property type="entry name" value="FAD/NAD(P)-binding domain"/>
    <property type="match status" value="1"/>
</dbReference>
<dbReference type="AlphaFoldDB" id="A0A7I7MD79"/>
<accession>A0A7I7MD79</accession>
<gene>
    <name evidence="2" type="ORF">MPSYJ_34270</name>
</gene>
<dbReference type="KEGG" id="mpsc:MPSYJ_34270"/>
<evidence type="ECO:0000313" key="2">
    <source>
        <dbReference type="EMBL" id="BBX69966.1"/>
    </source>
</evidence>
<proteinExistence type="predicted"/>